<dbReference type="AlphaFoldDB" id="A0A1V0UCE8"/>
<dbReference type="KEGG" id="svu:B1H20_16895"/>
<keyword evidence="2" id="KW-1133">Transmembrane helix</keyword>
<sequence length="194" mass="20585">MTARKPIIPTRIIPGGVPLPAGPPAPDAVPPWRAPAPAAAAPPPPPPPAPPAVSVPAPPPPEQVHVHHVHVTVQPVPYYEPVEPTRWDRTCAWMRTIGRPWQLILALLAALIPVPGVGHSAASIWAYTVGETRAEWGAPYGYALALAPLGWVVMRTVRHGGTLRRIWAGTVAVIGLIASIDLFDIVTLLTGVTR</sequence>
<protein>
    <submittedName>
        <fullName evidence="3">Uncharacterized protein</fullName>
    </submittedName>
</protein>
<organism evidence="3 4">
    <name type="scientific">Streptomyces violaceoruber</name>
    <dbReference type="NCBI Taxonomy" id="1935"/>
    <lineage>
        <taxon>Bacteria</taxon>
        <taxon>Bacillati</taxon>
        <taxon>Actinomycetota</taxon>
        <taxon>Actinomycetes</taxon>
        <taxon>Kitasatosporales</taxon>
        <taxon>Streptomycetaceae</taxon>
        <taxon>Streptomyces</taxon>
        <taxon>Streptomyces violaceoruber group</taxon>
    </lineage>
</organism>
<gene>
    <name evidence="3" type="ORF">B1H20_16895</name>
</gene>
<feature type="transmembrane region" description="Helical" evidence="2">
    <location>
        <begin position="166"/>
        <end position="189"/>
    </location>
</feature>
<dbReference type="STRING" id="1935.B1H20_16895"/>
<feature type="region of interest" description="Disordered" evidence="1">
    <location>
        <begin position="1"/>
        <end position="61"/>
    </location>
</feature>
<evidence type="ECO:0000313" key="3">
    <source>
        <dbReference type="EMBL" id="ARF62879.1"/>
    </source>
</evidence>
<keyword evidence="2" id="KW-0472">Membrane</keyword>
<feature type="compositionally biased region" description="Pro residues" evidence="1">
    <location>
        <begin position="20"/>
        <end position="61"/>
    </location>
</feature>
<feature type="transmembrane region" description="Helical" evidence="2">
    <location>
        <begin position="103"/>
        <end position="125"/>
    </location>
</feature>
<accession>A0A1V0UCE8</accession>
<evidence type="ECO:0000256" key="2">
    <source>
        <dbReference type="SAM" id="Phobius"/>
    </source>
</evidence>
<dbReference type="OrthoDB" id="4302039at2"/>
<feature type="transmembrane region" description="Helical" evidence="2">
    <location>
        <begin position="137"/>
        <end position="154"/>
    </location>
</feature>
<proteinExistence type="predicted"/>
<evidence type="ECO:0000313" key="4">
    <source>
        <dbReference type="Proteomes" id="UP000192445"/>
    </source>
</evidence>
<reference evidence="3 4" key="1">
    <citation type="submission" date="2017-03" db="EMBL/GenBank/DDBJ databases">
        <title>Complete Genome Sequence of a natural compounds producer, Streptomyces violaceus S21.</title>
        <authorList>
            <person name="Zhong C."/>
            <person name="Zhao Z."/>
            <person name="Fu J."/>
            <person name="Zong G."/>
            <person name="Qin R."/>
            <person name="Cao G."/>
        </authorList>
    </citation>
    <scope>NUCLEOTIDE SEQUENCE [LARGE SCALE GENOMIC DNA]</scope>
    <source>
        <strain evidence="3 4">S21</strain>
    </source>
</reference>
<name>A0A1V0UCE8_STRVN</name>
<keyword evidence="2" id="KW-0812">Transmembrane</keyword>
<dbReference type="RefSeq" id="WP_083192817.1">
    <property type="nucleotide sequence ID" value="NZ_CP020570.1"/>
</dbReference>
<dbReference type="EMBL" id="CP020570">
    <property type="protein sequence ID" value="ARF62879.1"/>
    <property type="molecule type" value="Genomic_DNA"/>
</dbReference>
<dbReference type="Proteomes" id="UP000192445">
    <property type="component" value="Chromosome"/>
</dbReference>
<evidence type="ECO:0000256" key="1">
    <source>
        <dbReference type="SAM" id="MobiDB-lite"/>
    </source>
</evidence>